<dbReference type="InterPro" id="IPR004720">
    <property type="entry name" value="PTS_IIB_sorbose-sp"/>
</dbReference>
<gene>
    <name evidence="9" type="ORF">CTLFYP3_02981</name>
</gene>
<dbReference type="Pfam" id="PF03830">
    <property type="entry name" value="PTSIIB_sorb"/>
    <property type="match status" value="1"/>
</dbReference>
<dbReference type="SUPFAM" id="SSF52728">
    <property type="entry name" value="PTS IIb component"/>
    <property type="match status" value="1"/>
</dbReference>
<evidence type="ECO:0000256" key="5">
    <source>
        <dbReference type="ARBA" id="ARBA00022679"/>
    </source>
</evidence>
<name>A0A6N3G3Q0_9CLOT</name>
<evidence type="ECO:0000256" key="7">
    <source>
        <dbReference type="ARBA" id="ARBA00022777"/>
    </source>
</evidence>
<organism evidence="9">
    <name type="scientific">Clostridium tertium</name>
    <dbReference type="NCBI Taxonomy" id="1559"/>
    <lineage>
        <taxon>Bacteria</taxon>
        <taxon>Bacillati</taxon>
        <taxon>Bacillota</taxon>
        <taxon>Clostridia</taxon>
        <taxon>Eubacteriales</taxon>
        <taxon>Clostridiaceae</taxon>
        <taxon>Clostridium</taxon>
    </lineage>
</organism>
<evidence type="ECO:0000256" key="3">
    <source>
        <dbReference type="ARBA" id="ARBA00022490"/>
    </source>
</evidence>
<evidence type="ECO:0000259" key="8">
    <source>
        <dbReference type="PROSITE" id="PS51101"/>
    </source>
</evidence>
<evidence type="ECO:0000313" key="9">
    <source>
        <dbReference type="EMBL" id="VYU58740.1"/>
    </source>
</evidence>
<dbReference type="InterPro" id="IPR036667">
    <property type="entry name" value="PTS_IIB_sorbose-sp_sf"/>
</dbReference>
<evidence type="ECO:0000256" key="4">
    <source>
        <dbReference type="ARBA" id="ARBA00022597"/>
    </source>
</evidence>
<keyword evidence="7" id="KW-0418">Kinase</keyword>
<dbReference type="Gene3D" id="3.40.35.10">
    <property type="entry name" value="Phosphotransferase system, sorbose subfamily IIB component"/>
    <property type="match status" value="1"/>
</dbReference>
<accession>A0A6N3G3Q0</accession>
<dbReference type="EMBL" id="CACRTO010000044">
    <property type="protein sequence ID" value="VYU58740.1"/>
    <property type="molecule type" value="Genomic_DNA"/>
</dbReference>
<dbReference type="GO" id="GO:0016301">
    <property type="term" value="F:kinase activity"/>
    <property type="evidence" value="ECO:0007669"/>
    <property type="project" value="UniProtKB-KW"/>
</dbReference>
<keyword evidence="2" id="KW-0813">Transport</keyword>
<feature type="domain" description="PTS EIIB type-4" evidence="8">
    <location>
        <begin position="1"/>
        <end position="156"/>
    </location>
</feature>
<sequence length="156" mass="17308">MIKLVRIDDRLLHGQVAFAWTRSLSIETIIIANDAAVKDEFTKMTLSLAKPQGVKLLIKSVGKTIDYLNDDSKCNKNIMVIINCVADAFRLHEGVSKIDSINFGGIKKKDGAEQVSNAISLKNDEKELCKKMINDGIELEVRQVPAEGKQLINNLI</sequence>
<comment type="subcellular location">
    <subcellularLocation>
        <location evidence="1">Cytoplasm</location>
    </subcellularLocation>
</comment>
<evidence type="ECO:0000256" key="6">
    <source>
        <dbReference type="ARBA" id="ARBA00022683"/>
    </source>
</evidence>
<dbReference type="AlphaFoldDB" id="A0A6N3G3Q0"/>
<dbReference type="PROSITE" id="PS51101">
    <property type="entry name" value="PTS_EIIB_TYPE_4"/>
    <property type="match status" value="1"/>
</dbReference>
<proteinExistence type="predicted"/>
<dbReference type="GO" id="GO:0008982">
    <property type="term" value="F:protein-N(PI)-phosphohistidine-sugar phosphotransferase activity"/>
    <property type="evidence" value="ECO:0007669"/>
    <property type="project" value="InterPro"/>
</dbReference>
<keyword evidence="6" id="KW-0598">Phosphotransferase system</keyword>
<dbReference type="RefSeq" id="WP_156627422.1">
    <property type="nucleotide sequence ID" value="NZ_CACRTO010000044.1"/>
</dbReference>
<dbReference type="GO" id="GO:0005737">
    <property type="term" value="C:cytoplasm"/>
    <property type="evidence" value="ECO:0007669"/>
    <property type="project" value="UniProtKB-SubCell"/>
</dbReference>
<evidence type="ECO:0000256" key="1">
    <source>
        <dbReference type="ARBA" id="ARBA00004496"/>
    </source>
</evidence>
<evidence type="ECO:0000256" key="2">
    <source>
        <dbReference type="ARBA" id="ARBA00022448"/>
    </source>
</evidence>
<dbReference type="EC" id="2.7.1.69" evidence="9"/>
<reference evidence="9" key="1">
    <citation type="submission" date="2019-11" db="EMBL/GenBank/DDBJ databases">
        <authorList>
            <person name="Feng L."/>
        </authorList>
    </citation>
    <scope>NUCLEOTIDE SEQUENCE</scope>
    <source>
        <strain evidence="9">CTertiumLFYP3</strain>
    </source>
</reference>
<keyword evidence="3" id="KW-0963">Cytoplasm</keyword>
<dbReference type="GO" id="GO:0009401">
    <property type="term" value="P:phosphoenolpyruvate-dependent sugar phosphotransferase system"/>
    <property type="evidence" value="ECO:0007669"/>
    <property type="project" value="UniProtKB-KW"/>
</dbReference>
<protein>
    <submittedName>
        <fullName evidence="9">Putative phosphotransferase enzyme IIB component</fullName>
        <ecNumber evidence="9">2.7.1.69</ecNumber>
    </submittedName>
</protein>
<keyword evidence="5 9" id="KW-0808">Transferase</keyword>
<keyword evidence="4" id="KW-0762">Sugar transport</keyword>